<organism evidence="1 2">
    <name type="scientific">Rhodocollybia butyracea</name>
    <dbReference type="NCBI Taxonomy" id="206335"/>
    <lineage>
        <taxon>Eukaryota</taxon>
        <taxon>Fungi</taxon>
        <taxon>Dikarya</taxon>
        <taxon>Basidiomycota</taxon>
        <taxon>Agaricomycotina</taxon>
        <taxon>Agaricomycetes</taxon>
        <taxon>Agaricomycetidae</taxon>
        <taxon>Agaricales</taxon>
        <taxon>Marasmiineae</taxon>
        <taxon>Omphalotaceae</taxon>
        <taxon>Rhodocollybia</taxon>
    </lineage>
</organism>
<gene>
    <name evidence="1" type="ORF">BDP27DRAFT_1431548</name>
</gene>
<evidence type="ECO:0000313" key="1">
    <source>
        <dbReference type="EMBL" id="KAF9059311.1"/>
    </source>
</evidence>
<comment type="caution">
    <text evidence="1">The sequence shown here is derived from an EMBL/GenBank/DDBJ whole genome shotgun (WGS) entry which is preliminary data.</text>
</comment>
<evidence type="ECO:0000313" key="2">
    <source>
        <dbReference type="Proteomes" id="UP000772434"/>
    </source>
</evidence>
<accession>A0A9P5TY03</accession>
<protein>
    <submittedName>
        <fullName evidence="1">Uncharacterized protein</fullName>
    </submittedName>
</protein>
<sequence length="213" mass="23646">MSPPSTYSNLVSMVGGLMEYNAGGQGTSTGPVRARFDPTLVLYHHAMQLFENEAFIPTTDVTMFWDWRSTLDTGISMPSDAYALLSTDINTTDFQLSEVACVSQSGAKLDGLSLQAWSHLQLYLCSANAKEVGARLPQFSANSIMHHQSVAMEEELQLNEVLEGCESEAFLLQQKLQAVERKKQQTRDSLLAVKRTQQQLDKLYLIALVHARS</sequence>
<dbReference type="EMBL" id="JADNRY010000311">
    <property type="protein sequence ID" value="KAF9059311.1"/>
    <property type="molecule type" value="Genomic_DNA"/>
</dbReference>
<dbReference type="Proteomes" id="UP000772434">
    <property type="component" value="Unassembled WGS sequence"/>
</dbReference>
<name>A0A9P5TY03_9AGAR</name>
<proteinExistence type="predicted"/>
<dbReference type="AlphaFoldDB" id="A0A9P5TY03"/>
<reference evidence="1" key="1">
    <citation type="submission" date="2020-11" db="EMBL/GenBank/DDBJ databases">
        <authorList>
            <consortium name="DOE Joint Genome Institute"/>
            <person name="Ahrendt S."/>
            <person name="Riley R."/>
            <person name="Andreopoulos W."/>
            <person name="Labutti K."/>
            <person name="Pangilinan J."/>
            <person name="Ruiz-Duenas F.J."/>
            <person name="Barrasa J.M."/>
            <person name="Sanchez-Garcia M."/>
            <person name="Camarero S."/>
            <person name="Miyauchi S."/>
            <person name="Serrano A."/>
            <person name="Linde D."/>
            <person name="Babiker R."/>
            <person name="Drula E."/>
            <person name="Ayuso-Fernandez I."/>
            <person name="Pacheco R."/>
            <person name="Padilla G."/>
            <person name="Ferreira P."/>
            <person name="Barriuso J."/>
            <person name="Kellner H."/>
            <person name="Castanera R."/>
            <person name="Alfaro M."/>
            <person name="Ramirez L."/>
            <person name="Pisabarro A.G."/>
            <person name="Kuo A."/>
            <person name="Tritt A."/>
            <person name="Lipzen A."/>
            <person name="He G."/>
            <person name="Yan M."/>
            <person name="Ng V."/>
            <person name="Cullen D."/>
            <person name="Martin F."/>
            <person name="Rosso M.-N."/>
            <person name="Henrissat B."/>
            <person name="Hibbett D."/>
            <person name="Martinez A.T."/>
            <person name="Grigoriev I.V."/>
        </authorList>
    </citation>
    <scope>NUCLEOTIDE SEQUENCE</scope>
    <source>
        <strain evidence="1">AH 40177</strain>
    </source>
</reference>
<keyword evidence="2" id="KW-1185">Reference proteome</keyword>